<dbReference type="SUPFAM" id="SSF90123">
    <property type="entry name" value="ABC transporter transmembrane region"/>
    <property type="match status" value="1"/>
</dbReference>
<dbReference type="PROSITE" id="PS00211">
    <property type="entry name" value="ABC_TRANSPORTER_1"/>
    <property type="match status" value="1"/>
</dbReference>
<keyword evidence="4" id="KW-0547">Nucleotide-binding</keyword>
<sequence length="596" mass="63195">MTRMLADIAHRAAEGETASIPAALRALLRHLSAKRRRMLAPLLALMLVGALAELFTIGALLPFLAAIAAPDDTPVLQALRPLFDLLGASGHRQVLYALTGLFAGAALLAAVLRLLLLWASQKFVYGVSCELGVKLYADTLGQPYSYHTLRNSSEIIASINKVEMVTNHVLSPLMTAAVAAVIAVFIVAGLIVIDPVVALTAGGGFVAIYLAVSFATRRRLQANGVAIARAQGDRVRAMQEGLGGIRDVLIDRSQPVFVEAYERAERAFRDARARNALFAHAPRFLVEGAGTVLIALVAVGVAGRPGGILAAIPVLGALALGAQRLLPLIQQVYNGWASAMGNRQNLADVVALLARGAPEAGEPAAPLPFREAIALSGVGYAYAGGRGRALSGIDLVIERGARIGIAGRTGSGKSTLMDILIGLLEPTEGEIRVDGVRLFAENRAAWQRNIAHVPQAIFLADASIAENIAFGVKREAIDRERVRRAAEQAELADVVAALPEGYDTYVGERGIRLSGGQRQRIGIARALYKQASVLIFDEATSALDTETESAVMTAIDRLDRNLTILIIAHRLSTLEGCDRVVRLDGGVLQHPQKAAP</sequence>
<dbReference type="InterPro" id="IPR017871">
    <property type="entry name" value="ABC_transporter-like_CS"/>
</dbReference>
<evidence type="ECO:0000259" key="9">
    <source>
        <dbReference type="PROSITE" id="PS50893"/>
    </source>
</evidence>
<evidence type="ECO:0000256" key="4">
    <source>
        <dbReference type="ARBA" id="ARBA00022741"/>
    </source>
</evidence>
<evidence type="ECO:0000256" key="8">
    <source>
        <dbReference type="SAM" id="Phobius"/>
    </source>
</evidence>
<comment type="subcellular location">
    <subcellularLocation>
        <location evidence="1">Cell membrane</location>
        <topology evidence="1">Multi-pass membrane protein</topology>
    </subcellularLocation>
</comment>
<dbReference type="Gene3D" id="3.40.50.300">
    <property type="entry name" value="P-loop containing nucleotide triphosphate hydrolases"/>
    <property type="match status" value="1"/>
</dbReference>
<keyword evidence="3 8" id="KW-0812">Transmembrane</keyword>
<comment type="similarity">
    <text evidence="2">Belongs to the ABC transporter superfamily.</text>
</comment>
<dbReference type="InterPro" id="IPR011527">
    <property type="entry name" value="ABC1_TM_dom"/>
</dbReference>
<evidence type="ECO:0000256" key="3">
    <source>
        <dbReference type="ARBA" id="ARBA00022692"/>
    </source>
</evidence>
<dbReference type="Pfam" id="PF00005">
    <property type="entry name" value="ABC_tran"/>
    <property type="match status" value="1"/>
</dbReference>
<dbReference type="Pfam" id="PF00664">
    <property type="entry name" value="ABC_membrane"/>
    <property type="match status" value="1"/>
</dbReference>
<dbReference type="PANTHER" id="PTHR24221:SF654">
    <property type="entry name" value="ATP-BINDING CASSETTE SUB-FAMILY B MEMBER 6"/>
    <property type="match status" value="1"/>
</dbReference>
<accession>A0ABV7DFE8</accession>
<dbReference type="InterPro" id="IPR036640">
    <property type="entry name" value="ABC1_TM_sf"/>
</dbReference>
<protein>
    <submittedName>
        <fullName evidence="11">ABC transporter ATP-binding protein</fullName>
    </submittedName>
</protein>
<dbReference type="PROSITE" id="PS50893">
    <property type="entry name" value="ABC_TRANSPORTER_2"/>
    <property type="match status" value="1"/>
</dbReference>
<feature type="transmembrane region" description="Helical" evidence="8">
    <location>
        <begin position="39"/>
        <end position="69"/>
    </location>
</feature>
<feature type="transmembrane region" description="Helical" evidence="8">
    <location>
        <begin position="169"/>
        <end position="191"/>
    </location>
</feature>
<dbReference type="SMART" id="SM00382">
    <property type="entry name" value="AAA"/>
    <property type="match status" value="1"/>
</dbReference>
<organism evidence="11 12">
    <name type="scientific">Shinella pollutisoli</name>
    <dbReference type="NCBI Taxonomy" id="2250594"/>
    <lineage>
        <taxon>Bacteria</taxon>
        <taxon>Pseudomonadati</taxon>
        <taxon>Pseudomonadota</taxon>
        <taxon>Alphaproteobacteria</taxon>
        <taxon>Hyphomicrobiales</taxon>
        <taxon>Rhizobiaceae</taxon>
        <taxon>Shinella</taxon>
    </lineage>
</organism>
<keyword evidence="12" id="KW-1185">Reference proteome</keyword>
<dbReference type="SUPFAM" id="SSF52540">
    <property type="entry name" value="P-loop containing nucleoside triphosphate hydrolases"/>
    <property type="match status" value="1"/>
</dbReference>
<keyword evidence="6 8" id="KW-1133">Transmembrane helix</keyword>
<evidence type="ECO:0000259" key="10">
    <source>
        <dbReference type="PROSITE" id="PS50929"/>
    </source>
</evidence>
<feature type="domain" description="ABC transporter" evidence="9">
    <location>
        <begin position="373"/>
        <end position="596"/>
    </location>
</feature>
<dbReference type="PROSITE" id="PS50929">
    <property type="entry name" value="ABC_TM1F"/>
    <property type="match status" value="1"/>
</dbReference>
<dbReference type="InterPro" id="IPR003439">
    <property type="entry name" value="ABC_transporter-like_ATP-bd"/>
</dbReference>
<dbReference type="InterPro" id="IPR027417">
    <property type="entry name" value="P-loop_NTPase"/>
</dbReference>
<keyword evidence="5 11" id="KW-0067">ATP-binding</keyword>
<evidence type="ECO:0000313" key="11">
    <source>
        <dbReference type="EMBL" id="MFC3073691.1"/>
    </source>
</evidence>
<comment type="caution">
    <text evidence="11">The sequence shown here is derived from an EMBL/GenBank/DDBJ whole genome shotgun (WGS) entry which is preliminary data.</text>
</comment>
<dbReference type="InterPro" id="IPR003593">
    <property type="entry name" value="AAA+_ATPase"/>
</dbReference>
<evidence type="ECO:0000256" key="1">
    <source>
        <dbReference type="ARBA" id="ARBA00004651"/>
    </source>
</evidence>
<name>A0ABV7DFE8_9HYPH</name>
<evidence type="ECO:0000256" key="6">
    <source>
        <dbReference type="ARBA" id="ARBA00022989"/>
    </source>
</evidence>
<feature type="domain" description="ABC transmembrane type-1" evidence="10">
    <location>
        <begin position="42"/>
        <end position="341"/>
    </location>
</feature>
<dbReference type="InterPro" id="IPR039421">
    <property type="entry name" value="Type_1_exporter"/>
</dbReference>
<keyword evidence="7 8" id="KW-0472">Membrane</keyword>
<feature type="transmembrane region" description="Helical" evidence="8">
    <location>
        <begin position="284"/>
        <end position="302"/>
    </location>
</feature>
<evidence type="ECO:0000256" key="2">
    <source>
        <dbReference type="ARBA" id="ARBA00005417"/>
    </source>
</evidence>
<evidence type="ECO:0000256" key="7">
    <source>
        <dbReference type="ARBA" id="ARBA00023136"/>
    </source>
</evidence>
<reference evidence="12" key="1">
    <citation type="journal article" date="2019" name="Int. J. Syst. Evol. Microbiol.">
        <title>The Global Catalogue of Microorganisms (GCM) 10K type strain sequencing project: providing services to taxonomists for standard genome sequencing and annotation.</title>
        <authorList>
            <consortium name="The Broad Institute Genomics Platform"/>
            <consortium name="The Broad Institute Genome Sequencing Center for Infectious Disease"/>
            <person name="Wu L."/>
            <person name="Ma J."/>
        </authorList>
    </citation>
    <scope>NUCLEOTIDE SEQUENCE [LARGE SCALE GENOMIC DNA]</scope>
    <source>
        <strain evidence="12">KCTC 52677</strain>
    </source>
</reference>
<feature type="transmembrane region" description="Helical" evidence="8">
    <location>
        <begin position="94"/>
        <end position="116"/>
    </location>
</feature>
<evidence type="ECO:0000313" key="12">
    <source>
        <dbReference type="Proteomes" id="UP001595377"/>
    </source>
</evidence>
<proteinExistence type="inferred from homology"/>
<dbReference type="GO" id="GO:0005524">
    <property type="term" value="F:ATP binding"/>
    <property type="evidence" value="ECO:0007669"/>
    <property type="project" value="UniProtKB-KW"/>
</dbReference>
<dbReference type="RefSeq" id="WP_257313617.1">
    <property type="nucleotide sequence ID" value="NZ_JANFDG010000004.1"/>
</dbReference>
<dbReference type="EMBL" id="JBHRSP010000017">
    <property type="protein sequence ID" value="MFC3073691.1"/>
    <property type="molecule type" value="Genomic_DNA"/>
</dbReference>
<evidence type="ECO:0000256" key="5">
    <source>
        <dbReference type="ARBA" id="ARBA00022840"/>
    </source>
</evidence>
<gene>
    <name evidence="11" type="ORF">ACFOHH_11320</name>
</gene>
<dbReference type="Proteomes" id="UP001595377">
    <property type="component" value="Unassembled WGS sequence"/>
</dbReference>
<feature type="transmembrane region" description="Helical" evidence="8">
    <location>
        <begin position="197"/>
        <end position="215"/>
    </location>
</feature>
<dbReference type="PANTHER" id="PTHR24221">
    <property type="entry name" value="ATP-BINDING CASSETTE SUB-FAMILY B"/>
    <property type="match status" value="1"/>
</dbReference>
<dbReference type="Gene3D" id="1.20.1560.10">
    <property type="entry name" value="ABC transporter type 1, transmembrane domain"/>
    <property type="match status" value="1"/>
</dbReference>